<dbReference type="InterPro" id="IPR041742">
    <property type="entry name" value="Sec24-like_trunk_dom"/>
</dbReference>
<evidence type="ECO:0000256" key="11">
    <source>
        <dbReference type="ARBA" id="ARBA00023136"/>
    </source>
</evidence>
<dbReference type="InterPro" id="IPR036174">
    <property type="entry name" value="Znf_Sec23_Sec24_sf"/>
</dbReference>
<evidence type="ECO:0000256" key="5">
    <source>
        <dbReference type="ARBA" id="ARBA00022448"/>
    </source>
</evidence>
<evidence type="ECO:0000313" key="19">
    <source>
        <dbReference type="Proteomes" id="UP001151582"/>
    </source>
</evidence>
<accession>A0A9W8B504</accession>
<dbReference type="CDD" id="cd01479">
    <property type="entry name" value="Sec24-like"/>
    <property type="match status" value="1"/>
</dbReference>
<dbReference type="InterPro" id="IPR036175">
    <property type="entry name" value="Sec23/24_helical_dom_sf"/>
</dbReference>
<dbReference type="GO" id="GO:0006886">
    <property type="term" value="P:intracellular protein transport"/>
    <property type="evidence" value="ECO:0007669"/>
    <property type="project" value="InterPro"/>
</dbReference>
<evidence type="ECO:0000256" key="12">
    <source>
        <dbReference type="SAM" id="MobiDB-lite"/>
    </source>
</evidence>
<organism evidence="18 19">
    <name type="scientific">Dimargaris verticillata</name>
    <dbReference type="NCBI Taxonomy" id="2761393"/>
    <lineage>
        <taxon>Eukaryota</taxon>
        <taxon>Fungi</taxon>
        <taxon>Fungi incertae sedis</taxon>
        <taxon>Zoopagomycota</taxon>
        <taxon>Kickxellomycotina</taxon>
        <taxon>Dimargaritomycetes</taxon>
        <taxon>Dimargaritales</taxon>
        <taxon>Dimargaritaceae</taxon>
        <taxon>Dimargaris</taxon>
    </lineage>
</organism>
<dbReference type="SUPFAM" id="SSF53300">
    <property type="entry name" value="vWA-like"/>
    <property type="match status" value="1"/>
</dbReference>
<feature type="compositionally biased region" description="Pro residues" evidence="12">
    <location>
        <begin position="12"/>
        <end position="28"/>
    </location>
</feature>
<dbReference type="InterPro" id="IPR006896">
    <property type="entry name" value="Sec23/24_trunk_dom"/>
</dbReference>
<dbReference type="Pfam" id="PF04811">
    <property type="entry name" value="Sec23_trunk"/>
    <property type="match status" value="1"/>
</dbReference>
<dbReference type="GO" id="GO:0030127">
    <property type="term" value="C:COPII vesicle coat"/>
    <property type="evidence" value="ECO:0007669"/>
    <property type="project" value="InterPro"/>
</dbReference>
<comment type="subcellular location">
    <subcellularLocation>
        <location evidence="2">Cytoplasm</location>
    </subcellularLocation>
    <subcellularLocation>
        <location evidence="3">Endoplasmic reticulum membrane</location>
    </subcellularLocation>
    <subcellularLocation>
        <location evidence="1">Golgi apparatus membrane</location>
    </subcellularLocation>
</comment>
<dbReference type="SUPFAM" id="SSF81995">
    <property type="entry name" value="beta-sandwich domain of Sec23/24"/>
    <property type="match status" value="1"/>
</dbReference>
<dbReference type="PANTHER" id="PTHR13803">
    <property type="entry name" value="SEC24-RELATED PROTEIN"/>
    <property type="match status" value="1"/>
</dbReference>
<dbReference type="Gene3D" id="2.30.30.380">
    <property type="entry name" value="Zn-finger domain of Sec23/24"/>
    <property type="match status" value="1"/>
</dbReference>
<evidence type="ECO:0000256" key="9">
    <source>
        <dbReference type="ARBA" id="ARBA00022927"/>
    </source>
</evidence>
<evidence type="ECO:0000259" key="15">
    <source>
        <dbReference type="Pfam" id="PF04811"/>
    </source>
</evidence>
<evidence type="ECO:0000259" key="17">
    <source>
        <dbReference type="Pfam" id="PF08033"/>
    </source>
</evidence>
<feature type="compositionally biased region" description="Pro residues" evidence="12">
    <location>
        <begin position="37"/>
        <end position="72"/>
    </location>
</feature>
<dbReference type="InterPro" id="IPR006900">
    <property type="entry name" value="Sec23/24_helical_dom"/>
</dbReference>
<feature type="domain" description="Gelsolin-like" evidence="13">
    <location>
        <begin position="885"/>
        <end position="959"/>
    </location>
</feature>
<keyword evidence="5" id="KW-0813">Transport</keyword>
<dbReference type="InterPro" id="IPR006895">
    <property type="entry name" value="Znf_Sec23_Sec24"/>
</dbReference>
<dbReference type="GO" id="GO:0008270">
    <property type="term" value="F:zinc ion binding"/>
    <property type="evidence" value="ECO:0007669"/>
    <property type="project" value="InterPro"/>
</dbReference>
<evidence type="ECO:0000256" key="1">
    <source>
        <dbReference type="ARBA" id="ARBA00004394"/>
    </source>
</evidence>
<keyword evidence="6" id="KW-0963">Cytoplasm</keyword>
<dbReference type="Gene3D" id="1.20.120.730">
    <property type="entry name" value="Sec23/Sec24 helical domain"/>
    <property type="match status" value="1"/>
</dbReference>
<evidence type="ECO:0000256" key="7">
    <source>
        <dbReference type="ARBA" id="ARBA00022824"/>
    </source>
</evidence>
<comment type="caution">
    <text evidence="18">The sequence shown here is derived from an EMBL/GenBank/DDBJ whole genome shotgun (WGS) entry which is preliminary data.</text>
</comment>
<keyword evidence="19" id="KW-1185">Reference proteome</keyword>
<dbReference type="GO" id="GO:0000139">
    <property type="term" value="C:Golgi membrane"/>
    <property type="evidence" value="ECO:0007669"/>
    <property type="project" value="UniProtKB-SubCell"/>
</dbReference>
<dbReference type="Gene3D" id="3.40.50.410">
    <property type="entry name" value="von Willebrand factor, type A domain"/>
    <property type="match status" value="1"/>
</dbReference>
<evidence type="ECO:0000259" key="13">
    <source>
        <dbReference type="Pfam" id="PF00626"/>
    </source>
</evidence>
<dbReference type="Pfam" id="PF00626">
    <property type="entry name" value="Gelsolin"/>
    <property type="match status" value="1"/>
</dbReference>
<evidence type="ECO:0000259" key="16">
    <source>
        <dbReference type="Pfam" id="PF04815"/>
    </source>
</evidence>
<dbReference type="PANTHER" id="PTHR13803:SF39">
    <property type="entry name" value="SECRETORY 24AB, ISOFORM A"/>
    <property type="match status" value="1"/>
</dbReference>
<evidence type="ECO:0000259" key="14">
    <source>
        <dbReference type="Pfam" id="PF04810"/>
    </source>
</evidence>
<dbReference type="InterPro" id="IPR050550">
    <property type="entry name" value="SEC23_SEC24_subfamily"/>
</dbReference>
<feature type="domain" description="Sec23/Sec24 helical" evidence="16">
    <location>
        <begin position="754"/>
        <end position="858"/>
    </location>
</feature>
<dbReference type="InterPro" id="IPR036180">
    <property type="entry name" value="Gelsolin-like_dom_sf"/>
</dbReference>
<keyword evidence="9" id="KW-0653">Protein transport</keyword>
<dbReference type="Proteomes" id="UP001151582">
    <property type="component" value="Unassembled WGS sequence"/>
</dbReference>
<dbReference type="SUPFAM" id="SSF82919">
    <property type="entry name" value="Zn-finger domain of Sec23/24"/>
    <property type="match status" value="1"/>
</dbReference>
<feature type="compositionally biased region" description="Polar residues" evidence="12">
    <location>
        <begin position="133"/>
        <end position="159"/>
    </location>
</feature>
<dbReference type="SUPFAM" id="SSF82754">
    <property type="entry name" value="C-terminal, gelsolin-like domain of Sec23/24"/>
    <property type="match status" value="1"/>
</dbReference>
<feature type="region of interest" description="Disordered" evidence="12">
    <location>
        <begin position="1"/>
        <end position="166"/>
    </location>
</feature>
<dbReference type="InterPro" id="IPR012990">
    <property type="entry name" value="Beta-sandwich_Sec23_24"/>
</dbReference>
<feature type="domain" description="Zinc finger Sec23/Sec24-type" evidence="14">
    <location>
        <begin position="342"/>
        <end position="379"/>
    </location>
</feature>
<dbReference type="Pfam" id="PF04815">
    <property type="entry name" value="Sec23_helical"/>
    <property type="match status" value="1"/>
</dbReference>
<evidence type="ECO:0000313" key="18">
    <source>
        <dbReference type="EMBL" id="KAJ1974405.1"/>
    </source>
</evidence>
<evidence type="ECO:0000256" key="4">
    <source>
        <dbReference type="ARBA" id="ARBA00008334"/>
    </source>
</evidence>
<dbReference type="GO" id="GO:0070971">
    <property type="term" value="C:endoplasmic reticulum exit site"/>
    <property type="evidence" value="ECO:0007669"/>
    <property type="project" value="TreeGrafter"/>
</dbReference>
<dbReference type="SUPFAM" id="SSF81811">
    <property type="entry name" value="Helical domain of Sec23/24"/>
    <property type="match status" value="1"/>
</dbReference>
<proteinExistence type="inferred from homology"/>
<dbReference type="GO" id="GO:0090110">
    <property type="term" value="P:COPII-coated vesicle cargo loading"/>
    <property type="evidence" value="ECO:0007669"/>
    <property type="project" value="TreeGrafter"/>
</dbReference>
<keyword evidence="11" id="KW-0472">Membrane</keyword>
<dbReference type="Gene3D" id="3.40.20.10">
    <property type="entry name" value="Severin"/>
    <property type="match status" value="1"/>
</dbReference>
<feature type="compositionally biased region" description="Polar residues" evidence="12">
    <location>
        <begin position="1"/>
        <end position="10"/>
    </location>
</feature>
<feature type="domain" description="Sec23/Sec24 beta-sandwich" evidence="17">
    <location>
        <begin position="660"/>
        <end position="742"/>
    </location>
</feature>
<dbReference type="InterPro" id="IPR007123">
    <property type="entry name" value="Gelsolin-like_dom"/>
</dbReference>
<evidence type="ECO:0000256" key="6">
    <source>
        <dbReference type="ARBA" id="ARBA00022490"/>
    </source>
</evidence>
<evidence type="ECO:0000256" key="8">
    <source>
        <dbReference type="ARBA" id="ARBA00022892"/>
    </source>
</evidence>
<keyword evidence="10" id="KW-0333">Golgi apparatus</keyword>
<evidence type="ECO:0000256" key="3">
    <source>
        <dbReference type="ARBA" id="ARBA00004586"/>
    </source>
</evidence>
<keyword evidence="8" id="KW-0931">ER-Golgi transport</keyword>
<keyword evidence="7" id="KW-0256">Endoplasmic reticulum</keyword>
<gene>
    <name evidence="18" type="primary">SEC24</name>
    <name evidence="18" type="ORF">H4R34_004727</name>
</gene>
<comment type="similarity">
    <text evidence="4">Belongs to the SEC23/SEC24 family. SEC24 subfamily.</text>
</comment>
<evidence type="ECO:0000256" key="2">
    <source>
        <dbReference type="ARBA" id="ARBA00004496"/>
    </source>
</evidence>
<dbReference type="GO" id="GO:0000149">
    <property type="term" value="F:SNARE binding"/>
    <property type="evidence" value="ECO:0007669"/>
    <property type="project" value="TreeGrafter"/>
</dbReference>
<dbReference type="GO" id="GO:0005789">
    <property type="term" value="C:endoplasmic reticulum membrane"/>
    <property type="evidence" value="ECO:0007669"/>
    <property type="project" value="UniProtKB-SubCell"/>
</dbReference>
<sequence>MAQMPPNSTQRPRPPPAPAGAPRPPPPGQMGASYPVRPRPPPLQYPPGPGAPRLPPSGRPWPPAPGQAPPMRPMGEPQPGMMRPPVRPPTSRTGSPAPPYNPPQAYAPSRPGMMPPRPLNSTNGYPSHPPRSGTPSYPLSPSVSDTPRSPTSQSGSASGHTARRRQYPDQIASVYTQPQLQAVAPPASYSYGGSTAPMNASAPAQHPQAPQYIVPGEASAPAAAPSPAPPAYSGPGVDGMQNQFAQMGLGTASHQAVPAALLAGPPEIWALEQPPPPVELPPNSALVHQPVLCGPQHIRSTVNCMPNTPALMKKSKLLLGMMFTPFKTPEEGEPPLPVVNEIVRCRRCRTYFNPFVQFTDSLYKWVCNMCHLKNDVPPTFDYDPHSQSPMDRFRRPELNHAVVEYLAPAPYMSRPPQPPVYVFVIDVSFDAISNGSIGVVAQAILESLDNIPNPDGRALVAFLTVDKALQFYSMTPESTEPQMLVVPDLSDPFLPYPNQLLVNLAECRGAVEEFLSRLGEMFRSSPSTGFALGPALVAAKRLIQHIGGKIVVYQSSLPTEQAGALQDREDAKAAGTAKESELLKPATSFYSTFIQQCLGLQISVDFFVFASKYVDLASVIPLAKTSGGSVYMYPSFLSTKPEDVHRVASEVKRFLARSNGWEAVFRIRASSGIRFPAYYGHHFLRSTDLLTLPNVTPDHCYAADVTLENDLSGNMAYFQTALLYTSSGGERRIRVATLALPIVTQMRDLFRGIDQQATIAMLAKKAVDRAVNAKLEDARKAVEGKMLDMVSLDRSELGLVSAGMGQIPVPRAINLLPLLTLGLLKHDALAAMGSFHLPSDLRTYAITQVLTMAPEVLLPYLVARFYALHELPAEAGYPDAQTQLTVLPPLLNLSSEKLVRHGLFLLFTPTVQFMWIGRDIHPGLLQDIFGVSSYQELTSGTFTLTPRDNDMSQRIHAIMARLVSLTRHLFDPTLYLIKEDAAAQLRSMFHAHLTEDKAHHIMSYQQFLSHIREKLQAK</sequence>
<dbReference type="Pfam" id="PF08033">
    <property type="entry name" value="Sec23_BS"/>
    <property type="match status" value="1"/>
</dbReference>
<dbReference type="AlphaFoldDB" id="A0A9W8B504"/>
<dbReference type="OrthoDB" id="49016at2759"/>
<dbReference type="Pfam" id="PF04810">
    <property type="entry name" value="zf-Sec23_Sec24"/>
    <property type="match status" value="1"/>
</dbReference>
<feature type="domain" description="Sec23/Sec24 trunk" evidence="15">
    <location>
        <begin position="416"/>
        <end position="653"/>
    </location>
</feature>
<protein>
    <submittedName>
        <fullName evidence="18">COPII subunit</fullName>
    </submittedName>
</protein>
<dbReference type="Gene3D" id="2.60.40.1670">
    <property type="entry name" value="beta-sandwich domain of Sec23/24"/>
    <property type="match status" value="1"/>
</dbReference>
<name>A0A9W8B504_9FUNG</name>
<dbReference type="InterPro" id="IPR029006">
    <property type="entry name" value="ADF-H/Gelsolin-like_dom_sf"/>
</dbReference>
<dbReference type="EMBL" id="JANBQB010000658">
    <property type="protein sequence ID" value="KAJ1974405.1"/>
    <property type="molecule type" value="Genomic_DNA"/>
</dbReference>
<feature type="region of interest" description="Disordered" evidence="12">
    <location>
        <begin position="218"/>
        <end position="239"/>
    </location>
</feature>
<reference evidence="18" key="1">
    <citation type="submission" date="2022-07" db="EMBL/GenBank/DDBJ databases">
        <title>Phylogenomic reconstructions and comparative analyses of Kickxellomycotina fungi.</title>
        <authorList>
            <person name="Reynolds N.K."/>
            <person name="Stajich J.E."/>
            <person name="Barry K."/>
            <person name="Grigoriev I.V."/>
            <person name="Crous P."/>
            <person name="Smith M.E."/>
        </authorList>
    </citation>
    <scope>NUCLEOTIDE SEQUENCE</scope>
    <source>
        <strain evidence="18">RSA 567</strain>
    </source>
</reference>
<evidence type="ECO:0000256" key="10">
    <source>
        <dbReference type="ARBA" id="ARBA00023034"/>
    </source>
</evidence>
<dbReference type="InterPro" id="IPR036465">
    <property type="entry name" value="vWFA_dom_sf"/>
</dbReference>